<keyword evidence="2" id="KW-1185">Reference proteome</keyword>
<organism evidence="1 2">
    <name type="scientific">Sphaeroforma arctica JP610</name>
    <dbReference type="NCBI Taxonomy" id="667725"/>
    <lineage>
        <taxon>Eukaryota</taxon>
        <taxon>Ichthyosporea</taxon>
        <taxon>Ichthyophonida</taxon>
        <taxon>Sphaeroforma</taxon>
    </lineage>
</organism>
<name>A0A0L0F1X8_9EUKA</name>
<dbReference type="RefSeq" id="XP_014144080.1">
    <property type="nucleotide sequence ID" value="XM_014288605.1"/>
</dbReference>
<gene>
    <name evidence="1" type="ORF">SARC_17298</name>
</gene>
<dbReference type="AlphaFoldDB" id="A0A0L0F1X8"/>
<dbReference type="GeneID" id="25917802"/>
<sequence length="61" mass="6903">MEPLMRKAEHPRIVTVASQAGLLKTLRTEELRDQFENKDGSLTVEKLGQAMENYVTEAEAK</sequence>
<accession>A0A0L0F1X8</accession>
<proteinExistence type="predicted"/>
<reference evidence="1 2" key="1">
    <citation type="submission" date="2011-02" db="EMBL/GenBank/DDBJ databases">
        <title>The Genome Sequence of Sphaeroforma arctica JP610.</title>
        <authorList>
            <consortium name="The Broad Institute Genome Sequencing Platform"/>
            <person name="Russ C."/>
            <person name="Cuomo C."/>
            <person name="Young S.K."/>
            <person name="Zeng Q."/>
            <person name="Gargeya S."/>
            <person name="Alvarado L."/>
            <person name="Berlin A."/>
            <person name="Chapman S.B."/>
            <person name="Chen Z."/>
            <person name="Freedman E."/>
            <person name="Gellesch M."/>
            <person name="Goldberg J."/>
            <person name="Griggs A."/>
            <person name="Gujja S."/>
            <person name="Heilman E."/>
            <person name="Heiman D."/>
            <person name="Howarth C."/>
            <person name="Mehta T."/>
            <person name="Neiman D."/>
            <person name="Pearson M."/>
            <person name="Roberts A."/>
            <person name="Saif S."/>
            <person name="Shea T."/>
            <person name="Shenoy N."/>
            <person name="Sisk P."/>
            <person name="Stolte C."/>
            <person name="Sykes S."/>
            <person name="White J."/>
            <person name="Yandava C."/>
            <person name="Burger G."/>
            <person name="Gray M.W."/>
            <person name="Holland P.W.H."/>
            <person name="King N."/>
            <person name="Lang F.B.F."/>
            <person name="Roger A.J."/>
            <person name="Ruiz-Trillo I."/>
            <person name="Haas B."/>
            <person name="Nusbaum C."/>
            <person name="Birren B."/>
        </authorList>
    </citation>
    <scope>NUCLEOTIDE SEQUENCE [LARGE SCALE GENOMIC DNA]</scope>
    <source>
        <strain evidence="1 2">JP610</strain>
    </source>
</reference>
<feature type="non-terminal residue" evidence="1">
    <location>
        <position position="61"/>
    </location>
</feature>
<dbReference type="Proteomes" id="UP000054560">
    <property type="component" value="Unassembled WGS sequence"/>
</dbReference>
<protein>
    <submittedName>
        <fullName evidence="1">Uncharacterized protein</fullName>
    </submittedName>
</protein>
<evidence type="ECO:0000313" key="1">
    <source>
        <dbReference type="EMBL" id="KNC70178.1"/>
    </source>
</evidence>
<evidence type="ECO:0000313" key="2">
    <source>
        <dbReference type="Proteomes" id="UP000054560"/>
    </source>
</evidence>
<dbReference type="OrthoDB" id="47007at2759"/>
<dbReference type="Gene3D" id="3.40.50.720">
    <property type="entry name" value="NAD(P)-binding Rossmann-like Domain"/>
    <property type="match status" value="1"/>
</dbReference>
<dbReference type="EMBL" id="KQ251900">
    <property type="protein sequence ID" value="KNC70178.1"/>
    <property type="molecule type" value="Genomic_DNA"/>
</dbReference>